<evidence type="ECO:0000313" key="3">
    <source>
        <dbReference type="Proteomes" id="UP001473302"/>
    </source>
</evidence>
<name>A0ABP9ZAD4_9FUNG</name>
<keyword evidence="1" id="KW-0175">Coiled coil</keyword>
<reference evidence="2 3" key="1">
    <citation type="submission" date="2024-04" db="EMBL/GenBank/DDBJ databases">
        <title>genome sequences of Mucor flavus KT1a and Helicostylum pulchrum KT1b strains isolated from the surface of a dry-aged beef.</title>
        <authorList>
            <person name="Toyotome T."/>
            <person name="Hosono M."/>
            <person name="Torimaru M."/>
            <person name="Fukuda K."/>
            <person name="Mikami N."/>
        </authorList>
    </citation>
    <scope>NUCLEOTIDE SEQUENCE [LARGE SCALE GENOMIC DNA]</scope>
    <source>
        <strain evidence="2 3">KT1a</strain>
    </source>
</reference>
<accession>A0ABP9ZAD4</accession>
<gene>
    <name evidence="2" type="ORF">MFLAVUS_009607</name>
</gene>
<dbReference type="Proteomes" id="UP001473302">
    <property type="component" value="Unassembled WGS sequence"/>
</dbReference>
<organism evidence="2 3">
    <name type="scientific">Mucor flavus</name>
    <dbReference type="NCBI Taxonomy" id="439312"/>
    <lineage>
        <taxon>Eukaryota</taxon>
        <taxon>Fungi</taxon>
        <taxon>Fungi incertae sedis</taxon>
        <taxon>Mucoromycota</taxon>
        <taxon>Mucoromycotina</taxon>
        <taxon>Mucoromycetes</taxon>
        <taxon>Mucorales</taxon>
        <taxon>Mucorineae</taxon>
        <taxon>Mucoraceae</taxon>
        <taxon>Mucor</taxon>
    </lineage>
</organism>
<proteinExistence type="predicted"/>
<protein>
    <submittedName>
        <fullName evidence="2">Uncharacterized protein</fullName>
    </submittedName>
</protein>
<sequence>MSALFSKELPQSSLQSQESDQSLLCLEKFINPPRTLYDEIGQQEQDFYTSLKSAQENSDLDWKSLVYKLQVENTNLVCSLQEANQDLMQSRREKQELQQFIQQQTETASRLRSTIENQKQQQQQHQQQLKMVDNNKHLDLIFQKKFIMMENQALKESQKEVNEYYGIQLNTTNHDPLFKWRSCVQALIAIQRFQKKEKKENNII</sequence>
<comment type="caution">
    <text evidence="2">The sequence shown here is derived from an EMBL/GenBank/DDBJ whole genome shotgun (WGS) entry which is preliminary data.</text>
</comment>
<dbReference type="EMBL" id="BAABUK010000029">
    <property type="protein sequence ID" value="GAA5816085.1"/>
    <property type="molecule type" value="Genomic_DNA"/>
</dbReference>
<keyword evidence="3" id="KW-1185">Reference proteome</keyword>
<feature type="coiled-coil region" evidence="1">
    <location>
        <begin position="80"/>
        <end position="135"/>
    </location>
</feature>
<evidence type="ECO:0000313" key="2">
    <source>
        <dbReference type="EMBL" id="GAA5816085.1"/>
    </source>
</evidence>
<evidence type="ECO:0000256" key="1">
    <source>
        <dbReference type="SAM" id="Coils"/>
    </source>
</evidence>